<organism evidence="1 2">
    <name type="scientific">Porites evermanni</name>
    <dbReference type="NCBI Taxonomy" id="104178"/>
    <lineage>
        <taxon>Eukaryota</taxon>
        <taxon>Metazoa</taxon>
        <taxon>Cnidaria</taxon>
        <taxon>Anthozoa</taxon>
        <taxon>Hexacorallia</taxon>
        <taxon>Scleractinia</taxon>
        <taxon>Fungiina</taxon>
        <taxon>Poritidae</taxon>
        <taxon>Porites</taxon>
    </lineage>
</organism>
<accession>A0ABN8PTT4</accession>
<reference evidence="1 2" key="1">
    <citation type="submission" date="2022-05" db="EMBL/GenBank/DDBJ databases">
        <authorList>
            <consortium name="Genoscope - CEA"/>
            <person name="William W."/>
        </authorList>
    </citation>
    <scope>NUCLEOTIDE SEQUENCE [LARGE SCALE GENOMIC DNA]</scope>
</reference>
<protein>
    <submittedName>
        <fullName evidence="1">Uncharacterized protein</fullName>
    </submittedName>
</protein>
<evidence type="ECO:0000313" key="1">
    <source>
        <dbReference type="EMBL" id="CAH3150071.1"/>
    </source>
</evidence>
<dbReference type="Gene3D" id="2.60.40.2080">
    <property type="match status" value="1"/>
</dbReference>
<evidence type="ECO:0000313" key="2">
    <source>
        <dbReference type="Proteomes" id="UP001159427"/>
    </source>
</evidence>
<sequence>MSDSFQEWSCSSACTPPQHCYLPRCTKIPFPETFSGSGKVHVHVSLSHGENFSRLHSPAALWVHSVSTRGFEVCAREAGAGSNGTGIINWMAFHDQPQVTSGRIAFGGTWTTETKCDKVTFKKSFAARPFVFVSAKYTRATKPSDAVYVWLENVSSRSFEVCIKEFLPFDGKHQDTVVVGIAVTCLLFNYVVCNELLYPYSLFSQNIHYNTTFYASPVVLVSVHHYYNRNMKNVILPENNIRFVLFQEVGLKSMRICVRDLSGTGREHDPLSVSYIITGGK</sequence>
<gene>
    <name evidence="1" type="ORF">PEVE_00045127</name>
</gene>
<dbReference type="Proteomes" id="UP001159427">
    <property type="component" value="Unassembled WGS sequence"/>
</dbReference>
<dbReference type="InterPro" id="IPR037221">
    <property type="entry name" value="H-type_lectin_dom_sf"/>
</dbReference>
<keyword evidence="2" id="KW-1185">Reference proteome</keyword>
<dbReference type="EMBL" id="CALNXI010000986">
    <property type="protein sequence ID" value="CAH3150071.1"/>
    <property type="molecule type" value="Genomic_DNA"/>
</dbReference>
<name>A0ABN8PTT4_9CNID</name>
<proteinExistence type="predicted"/>
<comment type="caution">
    <text evidence="1">The sequence shown here is derived from an EMBL/GenBank/DDBJ whole genome shotgun (WGS) entry which is preliminary data.</text>
</comment>